<organism evidence="2 3">
    <name type="scientific">Saponaria officinalis</name>
    <name type="common">Common soapwort</name>
    <name type="synonym">Lychnis saponaria</name>
    <dbReference type="NCBI Taxonomy" id="3572"/>
    <lineage>
        <taxon>Eukaryota</taxon>
        <taxon>Viridiplantae</taxon>
        <taxon>Streptophyta</taxon>
        <taxon>Embryophyta</taxon>
        <taxon>Tracheophyta</taxon>
        <taxon>Spermatophyta</taxon>
        <taxon>Magnoliopsida</taxon>
        <taxon>eudicotyledons</taxon>
        <taxon>Gunneridae</taxon>
        <taxon>Pentapetalae</taxon>
        <taxon>Caryophyllales</taxon>
        <taxon>Caryophyllaceae</taxon>
        <taxon>Caryophylleae</taxon>
        <taxon>Saponaria</taxon>
    </lineage>
</organism>
<dbReference type="PANTHER" id="PTHR31343">
    <property type="entry name" value="T15D22.8"/>
    <property type="match status" value="1"/>
</dbReference>
<accession>A0AAW1HHI9</accession>
<gene>
    <name evidence="2" type="ORF">RND81_11G062700</name>
</gene>
<reference evidence="2" key="1">
    <citation type="submission" date="2024-03" db="EMBL/GenBank/DDBJ databases">
        <title>WGS assembly of Saponaria officinalis var. Norfolk2.</title>
        <authorList>
            <person name="Jenkins J."/>
            <person name="Shu S."/>
            <person name="Grimwood J."/>
            <person name="Barry K."/>
            <person name="Goodstein D."/>
            <person name="Schmutz J."/>
            <person name="Leebens-Mack J."/>
            <person name="Osbourn A."/>
        </authorList>
    </citation>
    <scope>NUCLEOTIDE SEQUENCE [LARGE SCALE GENOMIC DNA]</scope>
    <source>
        <strain evidence="2">JIC</strain>
    </source>
</reference>
<dbReference type="EMBL" id="JBDFQZ010000011">
    <property type="protein sequence ID" value="KAK9676226.1"/>
    <property type="molecule type" value="Genomic_DNA"/>
</dbReference>
<proteinExistence type="predicted"/>
<comment type="caution">
    <text evidence="2">The sequence shown here is derived from an EMBL/GenBank/DDBJ whole genome shotgun (WGS) entry which is preliminary data.</text>
</comment>
<evidence type="ECO:0000313" key="2">
    <source>
        <dbReference type="EMBL" id="KAK9676226.1"/>
    </source>
</evidence>
<dbReference type="Proteomes" id="UP001443914">
    <property type="component" value="Unassembled WGS sequence"/>
</dbReference>
<feature type="region of interest" description="Disordered" evidence="1">
    <location>
        <begin position="197"/>
        <end position="222"/>
    </location>
</feature>
<sequence length="435" mass="48945">MLGVNKSHGNDRFYIPSKMRANYSHNNINNNDNLINGSLNSDDSNNQNNPQLQRTQNDVIHEGTSVGGKCGGKTVFSGYREPENRTNNVLKPALLTGFGPAELPLSNVERFLEAITPSVPAHFVSKTMMRGLKKSDVEFQPYFLLSDLWKSFKEWSAYGVSVPLVLNDSDSVVQYYVPYLSGIQLYFDPSKAPAKSRQTSDDSYGDYFSCDSSRDGSSDSERDRALMYSREMQNPYILPSDISLKMERSLSSHQRTALHETLLNDQGESGTSQGSLLFQYFEHNLPFCREPLVDKVISDLSLQLPELKLLRSCDLLSSSWLSVAWYPIYRIPTGPTLRDLEACFLTYHSLHTPIRDAAATEAPVMVYPNEIDGSPRIALPVLGLASYKFGGSLWTPSSASDSQLVNSLWQAADSWLRLLQVNHPDYMFFCRDRIR</sequence>
<feature type="compositionally biased region" description="Basic and acidic residues" evidence="1">
    <location>
        <begin position="212"/>
        <end position="222"/>
    </location>
</feature>
<evidence type="ECO:0000313" key="3">
    <source>
        <dbReference type="Proteomes" id="UP001443914"/>
    </source>
</evidence>
<evidence type="ECO:0000256" key="1">
    <source>
        <dbReference type="SAM" id="MobiDB-lite"/>
    </source>
</evidence>
<protein>
    <submittedName>
        <fullName evidence="2">Uncharacterized protein</fullName>
    </submittedName>
</protein>
<dbReference type="AlphaFoldDB" id="A0AAW1HHI9"/>
<dbReference type="InterPro" id="IPR008507">
    <property type="entry name" value="DUF789"/>
</dbReference>
<dbReference type="PANTHER" id="PTHR31343:SF42">
    <property type="entry name" value="T15D22.8"/>
    <property type="match status" value="1"/>
</dbReference>
<name>A0AAW1HHI9_SAPOF</name>
<feature type="compositionally biased region" description="Low complexity" evidence="1">
    <location>
        <begin position="26"/>
        <end position="51"/>
    </location>
</feature>
<feature type="region of interest" description="Disordered" evidence="1">
    <location>
        <begin position="25"/>
        <end position="51"/>
    </location>
</feature>
<keyword evidence="3" id="KW-1185">Reference proteome</keyword>
<dbReference type="Pfam" id="PF05623">
    <property type="entry name" value="DUF789"/>
    <property type="match status" value="1"/>
</dbReference>